<dbReference type="Proteomes" id="UP000601099">
    <property type="component" value="Unassembled WGS sequence"/>
</dbReference>
<keyword evidence="3" id="KW-1185">Reference proteome</keyword>
<protein>
    <recommendedName>
        <fullName evidence="4">Phage tail protein</fullName>
    </recommendedName>
</protein>
<feature type="compositionally biased region" description="Low complexity" evidence="1">
    <location>
        <begin position="63"/>
        <end position="77"/>
    </location>
</feature>
<name>A0ABS0KWX7_9BACT</name>
<comment type="caution">
    <text evidence="2">The sequence shown here is derived from an EMBL/GenBank/DDBJ whole genome shotgun (WGS) entry which is preliminary data.</text>
</comment>
<evidence type="ECO:0000256" key="1">
    <source>
        <dbReference type="SAM" id="MobiDB-lite"/>
    </source>
</evidence>
<evidence type="ECO:0000313" key="2">
    <source>
        <dbReference type="EMBL" id="MBG8552356.1"/>
    </source>
</evidence>
<dbReference type="RefSeq" id="WP_196953395.1">
    <property type="nucleotide sequence ID" value="NZ_JADWYK010000001.1"/>
</dbReference>
<reference evidence="2 3" key="1">
    <citation type="submission" date="2020-11" db="EMBL/GenBank/DDBJ databases">
        <title>Hymenobacter sp.</title>
        <authorList>
            <person name="Kim M.K."/>
        </authorList>
    </citation>
    <scope>NUCLEOTIDE SEQUENCE [LARGE SCALE GENOMIC DNA]</scope>
    <source>
        <strain evidence="2 3">BT594</strain>
    </source>
</reference>
<gene>
    <name evidence="2" type="ORF">I5L79_02300</name>
</gene>
<dbReference type="EMBL" id="JADWYK010000001">
    <property type="protein sequence ID" value="MBG8552356.1"/>
    <property type="molecule type" value="Genomic_DNA"/>
</dbReference>
<sequence>MIAESTFENLGVSIGGKLVYCADSIGLDLSTDEIEASCKRSGKDKNYLPGSRSATAKADGVMTTATNDASGDGATDATDNVTSENIIDSWQAGTIFDFTFGSDKEGEAKYACKGFFTSVSLSASVGDVGKYSTSIRLNLPLVKTINPA</sequence>
<evidence type="ECO:0008006" key="4">
    <source>
        <dbReference type="Google" id="ProtNLM"/>
    </source>
</evidence>
<feature type="region of interest" description="Disordered" evidence="1">
    <location>
        <begin position="41"/>
        <end position="77"/>
    </location>
</feature>
<accession>A0ABS0KWX7</accession>
<proteinExistence type="predicted"/>
<evidence type="ECO:0000313" key="3">
    <source>
        <dbReference type="Proteomes" id="UP000601099"/>
    </source>
</evidence>
<organism evidence="2 3">
    <name type="scientific">Hymenobacter guriensis</name>
    <dbReference type="NCBI Taxonomy" id="2793065"/>
    <lineage>
        <taxon>Bacteria</taxon>
        <taxon>Pseudomonadati</taxon>
        <taxon>Bacteroidota</taxon>
        <taxon>Cytophagia</taxon>
        <taxon>Cytophagales</taxon>
        <taxon>Hymenobacteraceae</taxon>
        <taxon>Hymenobacter</taxon>
    </lineage>
</organism>